<organism evidence="2 3">
    <name type="scientific">Aromia moschata</name>
    <dbReference type="NCBI Taxonomy" id="1265417"/>
    <lineage>
        <taxon>Eukaryota</taxon>
        <taxon>Metazoa</taxon>
        <taxon>Ecdysozoa</taxon>
        <taxon>Arthropoda</taxon>
        <taxon>Hexapoda</taxon>
        <taxon>Insecta</taxon>
        <taxon>Pterygota</taxon>
        <taxon>Neoptera</taxon>
        <taxon>Endopterygota</taxon>
        <taxon>Coleoptera</taxon>
        <taxon>Polyphaga</taxon>
        <taxon>Cucujiformia</taxon>
        <taxon>Chrysomeloidea</taxon>
        <taxon>Cerambycidae</taxon>
        <taxon>Cerambycinae</taxon>
        <taxon>Callichromatini</taxon>
        <taxon>Aromia</taxon>
    </lineage>
</organism>
<keyword evidence="3" id="KW-1185">Reference proteome</keyword>
<protein>
    <recommendedName>
        <fullName evidence="1">DUF7064 domain-containing protein</fullName>
    </recommendedName>
</protein>
<proteinExistence type="predicted"/>
<dbReference type="Pfam" id="PF23212">
    <property type="entry name" value="DUF7064"/>
    <property type="match status" value="1"/>
</dbReference>
<feature type="domain" description="DUF7064" evidence="1">
    <location>
        <begin position="43"/>
        <end position="168"/>
    </location>
</feature>
<gene>
    <name evidence="2" type="ORF">NQ318_005209</name>
</gene>
<name>A0AAV8XJ17_9CUCU</name>
<dbReference type="EMBL" id="JAPWTK010000516">
    <property type="protein sequence ID" value="KAJ8938968.1"/>
    <property type="molecule type" value="Genomic_DNA"/>
</dbReference>
<reference evidence="2" key="1">
    <citation type="journal article" date="2023" name="Insect Mol. Biol.">
        <title>Genome sequencing provides insights into the evolution of gene families encoding plant cell wall-degrading enzymes in longhorned beetles.</title>
        <authorList>
            <person name="Shin N.R."/>
            <person name="Okamura Y."/>
            <person name="Kirsch R."/>
            <person name="Pauchet Y."/>
        </authorList>
    </citation>
    <scope>NUCLEOTIDE SEQUENCE</scope>
    <source>
        <strain evidence="2">AMC_N1</strain>
    </source>
</reference>
<evidence type="ECO:0000313" key="3">
    <source>
        <dbReference type="Proteomes" id="UP001162162"/>
    </source>
</evidence>
<evidence type="ECO:0000313" key="2">
    <source>
        <dbReference type="EMBL" id="KAJ8938968.1"/>
    </source>
</evidence>
<dbReference type="PANTHER" id="PTHR34717:SF1">
    <property type="entry name" value="EG:BACR7A4.20 PROTEIN"/>
    <property type="match status" value="1"/>
</dbReference>
<comment type="caution">
    <text evidence="2">The sequence shown here is derived from an EMBL/GenBank/DDBJ whole genome shotgun (WGS) entry which is preliminary data.</text>
</comment>
<evidence type="ECO:0000259" key="1">
    <source>
        <dbReference type="Pfam" id="PF23212"/>
    </source>
</evidence>
<dbReference type="AlphaFoldDB" id="A0AAV8XJ17"/>
<dbReference type="Proteomes" id="UP001162162">
    <property type="component" value="Unassembled WGS sequence"/>
</dbReference>
<dbReference type="InterPro" id="IPR055492">
    <property type="entry name" value="DUF7064"/>
</dbReference>
<dbReference type="PANTHER" id="PTHR34717">
    <property type="entry name" value="EG:BACR7A4.20 PROTEIN"/>
    <property type="match status" value="1"/>
</dbReference>
<accession>A0AAV8XJ17</accession>
<sequence length="171" mass="19769">MSDSGCLRFESQRTDLNLLSDSDSSDDDICSLFDVRIRCHKRDWSLLHRYIFHMLYLSDRTKISVGVVCQPCTSTYLEMGFVTHPNGEMDAIERCDLLLYQHGENGILNKELCFTFVANGETYEVKVKYEYDLVHYVGNDTEAKMNERFLSCEVNGVPGRGVSEWHYNNIK</sequence>